<evidence type="ECO:0000256" key="3">
    <source>
        <dbReference type="ARBA" id="ARBA00022884"/>
    </source>
</evidence>
<comment type="caution">
    <text evidence="9">The sequence shown here is derived from an EMBL/GenBank/DDBJ whole genome shotgun (WGS) entry which is preliminary data.</text>
</comment>
<organism evidence="9 10">
    <name type="scientific">Dimargaris verticillata</name>
    <dbReference type="NCBI Taxonomy" id="2761393"/>
    <lineage>
        <taxon>Eukaryota</taxon>
        <taxon>Fungi</taxon>
        <taxon>Fungi incertae sedis</taxon>
        <taxon>Zoopagomycota</taxon>
        <taxon>Kickxellomycotina</taxon>
        <taxon>Dimargaritomycetes</taxon>
        <taxon>Dimargaritales</taxon>
        <taxon>Dimargaritaceae</taxon>
        <taxon>Dimargaris</taxon>
    </lineage>
</organism>
<keyword evidence="3 6" id="KW-0694">RNA-binding</keyword>
<dbReference type="InterPro" id="IPR035979">
    <property type="entry name" value="RBD_domain_sf"/>
</dbReference>
<evidence type="ECO:0000256" key="1">
    <source>
        <dbReference type="ARBA" id="ARBA00004604"/>
    </source>
</evidence>
<evidence type="ECO:0000256" key="4">
    <source>
        <dbReference type="ARBA" id="ARBA00023242"/>
    </source>
</evidence>
<dbReference type="Pfam" id="PF00076">
    <property type="entry name" value="RRM_1"/>
    <property type="match status" value="1"/>
</dbReference>
<reference evidence="9" key="1">
    <citation type="submission" date="2022-07" db="EMBL/GenBank/DDBJ databases">
        <title>Phylogenomic reconstructions and comparative analyses of Kickxellomycotina fungi.</title>
        <authorList>
            <person name="Reynolds N.K."/>
            <person name="Stajich J.E."/>
            <person name="Barry K."/>
            <person name="Grigoriev I.V."/>
            <person name="Crous P."/>
            <person name="Smith M.E."/>
        </authorList>
    </citation>
    <scope>NUCLEOTIDE SEQUENCE</scope>
    <source>
        <strain evidence="9">RSA 567</strain>
    </source>
</reference>
<protein>
    <recommendedName>
        <fullName evidence="5">18S rRNA factor 2</fullName>
    </recommendedName>
</protein>
<accession>A0A9W8EBS2</accession>
<dbReference type="InterPro" id="IPR012677">
    <property type="entry name" value="Nucleotide-bd_a/b_plait_sf"/>
</dbReference>
<evidence type="ECO:0000256" key="6">
    <source>
        <dbReference type="PROSITE-ProRule" id="PRU00176"/>
    </source>
</evidence>
<keyword evidence="10" id="KW-1185">Reference proteome</keyword>
<keyword evidence="4" id="KW-0539">Nucleus</keyword>
<dbReference type="OrthoDB" id="287393at2759"/>
<dbReference type="Proteomes" id="UP001151582">
    <property type="component" value="Unassembled WGS sequence"/>
</dbReference>
<dbReference type="CDD" id="cd12263">
    <property type="entry name" value="RRM_ABT1_like"/>
    <property type="match status" value="1"/>
</dbReference>
<evidence type="ECO:0000256" key="7">
    <source>
        <dbReference type="SAM" id="MobiDB-lite"/>
    </source>
</evidence>
<comment type="similarity">
    <text evidence="2">Belongs to the ESF2/ABP1 family.</text>
</comment>
<dbReference type="SUPFAM" id="SSF54928">
    <property type="entry name" value="RNA-binding domain, RBD"/>
    <property type="match status" value="1"/>
</dbReference>
<dbReference type="GO" id="GO:0003723">
    <property type="term" value="F:RNA binding"/>
    <property type="evidence" value="ECO:0007669"/>
    <property type="project" value="UniProtKB-UniRule"/>
</dbReference>
<dbReference type="EMBL" id="JANBQB010000374">
    <property type="protein sequence ID" value="KAJ1977094.1"/>
    <property type="molecule type" value="Genomic_DNA"/>
</dbReference>
<dbReference type="GO" id="GO:0000472">
    <property type="term" value="P:endonucleolytic cleavage to generate mature 5'-end of SSU-rRNA from (SSU-rRNA, 5.8S rRNA, LSU-rRNA)"/>
    <property type="evidence" value="ECO:0007669"/>
    <property type="project" value="TreeGrafter"/>
</dbReference>
<dbReference type="PROSITE" id="PS50102">
    <property type="entry name" value="RRM"/>
    <property type="match status" value="1"/>
</dbReference>
<feature type="compositionally biased region" description="Basic and acidic residues" evidence="7">
    <location>
        <begin position="33"/>
        <end position="44"/>
    </location>
</feature>
<dbReference type="AlphaFoldDB" id="A0A9W8EBS2"/>
<evidence type="ECO:0000256" key="2">
    <source>
        <dbReference type="ARBA" id="ARBA00005819"/>
    </source>
</evidence>
<dbReference type="GO" id="GO:0034462">
    <property type="term" value="P:small-subunit processome assembly"/>
    <property type="evidence" value="ECO:0007669"/>
    <property type="project" value="TreeGrafter"/>
</dbReference>
<sequence length="277" mass="31500">MADTGIADSRFSFQGLDGFSSDDGQDPTTLEPLSDHDDSAEEKQPANTPAPVAGKARSKRKLVSLLSKDELADSNKAIKRSGVVYLSTIPTGLNKTKLQSIFSKFGRVSNIHLNVKEENRHKVKRSMGYITNFDEGWIEFADKKIAKMVVATFSGQPINSKKYKSYYGEIWMMKYLPKFKWHHLMEQMYVEKERLHHFRRTEIDKVSAEGRAFLESTSRQGKRRRPLGRGQRSNGSSASSQTPVANQSKDEEAVLAERQLRKEVRQKKRDNVLANIF</sequence>
<feature type="domain" description="RRM" evidence="8">
    <location>
        <begin position="82"/>
        <end position="170"/>
    </location>
</feature>
<name>A0A9W8EBS2_9FUNG</name>
<dbReference type="Gene3D" id="3.30.70.330">
    <property type="match status" value="1"/>
</dbReference>
<feature type="region of interest" description="Disordered" evidence="7">
    <location>
        <begin position="214"/>
        <end position="257"/>
    </location>
</feature>
<evidence type="ECO:0000259" key="8">
    <source>
        <dbReference type="PROSITE" id="PS50102"/>
    </source>
</evidence>
<evidence type="ECO:0000256" key="5">
    <source>
        <dbReference type="ARBA" id="ARBA00032634"/>
    </source>
</evidence>
<dbReference type="PANTHER" id="PTHR12311:SF7">
    <property type="entry name" value="ACTIVATOR OF BASAL TRANSCRIPTION 1"/>
    <property type="match status" value="1"/>
</dbReference>
<proteinExistence type="inferred from homology"/>
<dbReference type="GO" id="GO:0005730">
    <property type="term" value="C:nucleolus"/>
    <property type="evidence" value="ECO:0007669"/>
    <property type="project" value="UniProtKB-SubCell"/>
</dbReference>
<dbReference type="PANTHER" id="PTHR12311">
    <property type="entry name" value="ACTIVATOR OF BASAL TRANSCRIPTION 1"/>
    <property type="match status" value="1"/>
</dbReference>
<dbReference type="InterPro" id="IPR034353">
    <property type="entry name" value="ABT1/ESF2_RRM"/>
</dbReference>
<dbReference type="GO" id="GO:0000447">
    <property type="term" value="P:endonucleolytic cleavage in ITS1 to separate SSU-rRNA from 5.8S rRNA and LSU-rRNA from tricistronic rRNA transcript (SSU-rRNA, 5.8S rRNA, LSU-rRNA)"/>
    <property type="evidence" value="ECO:0007669"/>
    <property type="project" value="TreeGrafter"/>
</dbReference>
<feature type="region of interest" description="Disordered" evidence="7">
    <location>
        <begin position="1"/>
        <end position="56"/>
    </location>
</feature>
<gene>
    <name evidence="9" type="primary">ESF2</name>
    <name evidence="9" type="ORF">H4R34_003716</name>
</gene>
<comment type="subcellular location">
    <subcellularLocation>
        <location evidence="1">Nucleus</location>
        <location evidence="1">Nucleolus</location>
    </subcellularLocation>
</comment>
<feature type="compositionally biased region" description="Polar residues" evidence="7">
    <location>
        <begin position="231"/>
        <end position="247"/>
    </location>
</feature>
<dbReference type="GO" id="GO:0000480">
    <property type="term" value="P:endonucleolytic cleavage in 5'-ETS of tricistronic rRNA transcript (SSU-rRNA, 5.8S rRNA, LSU-rRNA)"/>
    <property type="evidence" value="ECO:0007669"/>
    <property type="project" value="TreeGrafter"/>
</dbReference>
<dbReference type="InterPro" id="IPR039119">
    <property type="entry name" value="ABT1/Esf2"/>
</dbReference>
<evidence type="ECO:0000313" key="9">
    <source>
        <dbReference type="EMBL" id="KAJ1977094.1"/>
    </source>
</evidence>
<evidence type="ECO:0000313" key="10">
    <source>
        <dbReference type="Proteomes" id="UP001151582"/>
    </source>
</evidence>
<dbReference type="InterPro" id="IPR000504">
    <property type="entry name" value="RRM_dom"/>
</dbReference>